<dbReference type="Gene3D" id="3.30.160.60">
    <property type="entry name" value="Classic Zinc Finger"/>
    <property type="match status" value="8"/>
</dbReference>
<organism evidence="10">
    <name type="scientific">Nothobranchius kuhntae</name>
    <name type="common">Beira killifish</name>
    <dbReference type="NCBI Taxonomy" id="321403"/>
    <lineage>
        <taxon>Eukaryota</taxon>
        <taxon>Metazoa</taxon>
        <taxon>Chordata</taxon>
        <taxon>Craniata</taxon>
        <taxon>Vertebrata</taxon>
        <taxon>Euteleostomi</taxon>
        <taxon>Actinopterygii</taxon>
        <taxon>Neopterygii</taxon>
        <taxon>Teleostei</taxon>
        <taxon>Neoteleostei</taxon>
        <taxon>Acanthomorphata</taxon>
        <taxon>Ovalentaria</taxon>
        <taxon>Atherinomorphae</taxon>
        <taxon>Cyprinodontiformes</taxon>
        <taxon>Nothobranchiidae</taxon>
        <taxon>Nothobranchius</taxon>
    </lineage>
</organism>
<keyword evidence="5" id="KW-0862">Zinc</keyword>
<evidence type="ECO:0000256" key="3">
    <source>
        <dbReference type="ARBA" id="ARBA00022737"/>
    </source>
</evidence>
<dbReference type="FunFam" id="3.30.160.60:FF:000478">
    <property type="entry name" value="Zinc finger protein 133"/>
    <property type="match status" value="1"/>
</dbReference>
<protein>
    <recommendedName>
        <fullName evidence="9">C2H2-type domain-containing protein</fullName>
    </recommendedName>
</protein>
<dbReference type="EMBL" id="HAED01007088">
    <property type="protein sequence ID" value="SBQ93269.1"/>
    <property type="molecule type" value="Transcribed_RNA"/>
</dbReference>
<evidence type="ECO:0000256" key="4">
    <source>
        <dbReference type="ARBA" id="ARBA00022771"/>
    </source>
</evidence>
<dbReference type="GO" id="GO:0045893">
    <property type="term" value="P:positive regulation of DNA-templated transcription"/>
    <property type="evidence" value="ECO:0007669"/>
    <property type="project" value="UniProtKB-ARBA"/>
</dbReference>
<dbReference type="PANTHER" id="PTHR24394:SF44">
    <property type="entry name" value="ZINC FINGER PROTEIN 271-LIKE"/>
    <property type="match status" value="1"/>
</dbReference>
<evidence type="ECO:0000256" key="7">
    <source>
        <dbReference type="PROSITE-ProRule" id="PRU00042"/>
    </source>
</evidence>
<evidence type="ECO:0000256" key="8">
    <source>
        <dbReference type="SAM" id="MobiDB-lite"/>
    </source>
</evidence>
<feature type="region of interest" description="Disordered" evidence="8">
    <location>
        <begin position="306"/>
        <end position="350"/>
    </location>
</feature>
<dbReference type="Pfam" id="PF00096">
    <property type="entry name" value="zf-C2H2"/>
    <property type="match status" value="6"/>
</dbReference>
<feature type="domain" description="C2H2-type" evidence="9">
    <location>
        <begin position="277"/>
        <end position="299"/>
    </location>
</feature>
<keyword evidence="6" id="KW-0539">Nucleus</keyword>
<keyword evidence="3" id="KW-0677">Repeat</keyword>
<dbReference type="PROSITE" id="PS00028">
    <property type="entry name" value="ZINC_FINGER_C2H2_1"/>
    <property type="match status" value="7"/>
</dbReference>
<evidence type="ECO:0000313" key="10">
    <source>
        <dbReference type="EMBL" id="SBQ93269.1"/>
    </source>
</evidence>
<feature type="compositionally biased region" description="Polar residues" evidence="8">
    <location>
        <begin position="517"/>
        <end position="527"/>
    </location>
</feature>
<dbReference type="GO" id="GO:0005694">
    <property type="term" value="C:chromosome"/>
    <property type="evidence" value="ECO:0007669"/>
    <property type="project" value="UniProtKB-ARBA"/>
</dbReference>
<feature type="domain" description="C2H2-type" evidence="9">
    <location>
        <begin position="220"/>
        <end position="247"/>
    </location>
</feature>
<dbReference type="InterPro" id="IPR036236">
    <property type="entry name" value="Znf_C2H2_sf"/>
</dbReference>
<comment type="subcellular location">
    <subcellularLocation>
        <location evidence="1">Nucleus</location>
    </subcellularLocation>
</comment>
<dbReference type="FunFam" id="3.30.160.60:FF:000624">
    <property type="entry name" value="zinc finger protein 697"/>
    <property type="match status" value="1"/>
</dbReference>
<dbReference type="GO" id="GO:0043565">
    <property type="term" value="F:sequence-specific DNA binding"/>
    <property type="evidence" value="ECO:0007669"/>
    <property type="project" value="UniProtKB-ARBA"/>
</dbReference>
<dbReference type="GO" id="GO:0005634">
    <property type="term" value="C:nucleus"/>
    <property type="evidence" value="ECO:0007669"/>
    <property type="project" value="UniProtKB-SubCell"/>
</dbReference>
<dbReference type="FunFam" id="3.30.160.60:FF:000100">
    <property type="entry name" value="Zinc finger 45-like"/>
    <property type="match status" value="1"/>
</dbReference>
<feature type="compositionally biased region" description="Basic and acidic residues" evidence="8">
    <location>
        <begin position="332"/>
        <end position="348"/>
    </location>
</feature>
<feature type="domain" description="C2H2-type" evidence="9">
    <location>
        <begin position="567"/>
        <end position="594"/>
    </location>
</feature>
<reference evidence="10" key="2">
    <citation type="submission" date="2016-06" db="EMBL/GenBank/DDBJ databases">
        <title>The genome of a short-lived fish provides insights into sex chromosome evolution and the genetic control of aging.</title>
        <authorList>
            <person name="Reichwald K."/>
            <person name="Felder M."/>
            <person name="Petzold A."/>
            <person name="Koch P."/>
            <person name="Groth M."/>
            <person name="Platzer M."/>
        </authorList>
    </citation>
    <scope>NUCLEOTIDE SEQUENCE</scope>
    <source>
        <tissue evidence="10">Brain</tissue>
    </source>
</reference>
<feature type="region of interest" description="Disordered" evidence="8">
    <location>
        <begin position="70"/>
        <end position="100"/>
    </location>
</feature>
<feature type="domain" description="C2H2-type" evidence="9">
    <location>
        <begin position="248"/>
        <end position="275"/>
    </location>
</feature>
<reference evidence="10" key="1">
    <citation type="submission" date="2016-05" db="EMBL/GenBank/DDBJ databases">
        <authorList>
            <person name="Lavstsen T."/>
            <person name="Jespersen J.S."/>
        </authorList>
    </citation>
    <scope>NUCLEOTIDE SEQUENCE</scope>
    <source>
        <tissue evidence="10">Brain</tissue>
    </source>
</reference>
<feature type="compositionally biased region" description="Basic and acidic residues" evidence="8">
    <location>
        <begin position="306"/>
        <end position="321"/>
    </location>
</feature>
<keyword evidence="4 7" id="KW-0863">Zinc-finger</keyword>
<dbReference type="FunFam" id="3.30.160.60:FF:001732">
    <property type="entry name" value="Zgc:162936"/>
    <property type="match status" value="1"/>
</dbReference>
<dbReference type="AlphaFoldDB" id="A0A1A8IAH4"/>
<evidence type="ECO:0000256" key="5">
    <source>
        <dbReference type="ARBA" id="ARBA00022833"/>
    </source>
</evidence>
<dbReference type="PANTHER" id="PTHR24394">
    <property type="entry name" value="ZINC FINGER PROTEIN"/>
    <property type="match status" value="1"/>
</dbReference>
<feature type="domain" description="C2H2-type" evidence="9">
    <location>
        <begin position="192"/>
        <end position="215"/>
    </location>
</feature>
<proteinExistence type="predicted"/>
<feature type="domain" description="C2H2-type" evidence="9">
    <location>
        <begin position="133"/>
        <end position="160"/>
    </location>
</feature>
<feature type="domain" description="C2H2-type" evidence="9">
    <location>
        <begin position="595"/>
        <end position="622"/>
    </location>
</feature>
<gene>
    <name evidence="10" type="primary">BX649453.2</name>
</gene>
<feature type="compositionally biased region" description="Basic and acidic residues" evidence="8">
    <location>
        <begin position="389"/>
        <end position="399"/>
    </location>
</feature>
<dbReference type="SMART" id="SM00355">
    <property type="entry name" value="ZnF_C2H2"/>
    <property type="match status" value="10"/>
</dbReference>
<dbReference type="SUPFAM" id="SSF57667">
    <property type="entry name" value="beta-beta-alpha zinc fingers"/>
    <property type="match status" value="5"/>
</dbReference>
<keyword evidence="2" id="KW-0479">Metal-binding</keyword>
<name>A0A1A8IAH4_NOTKU</name>
<dbReference type="GO" id="GO:0008270">
    <property type="term" value="F:zinc ion binding"/>
    <property type="evidence" value="ECO:0007669"/>
    <property type="project" value="UniProtKB-KW"/>
</dbReference>
<evidence type="ECO:0000259" key="9">
    <source>
        <dbReference type="PROSITE" id="PS50157"/>
    </source>
</evidence>
<dbReference type="InterPro" id="IPR013087">
    <property type="entry name" value="Znf_C2H2_type"/>
</dbReference>
<feature type="domain" description="C2H2-type" evidence="9">
    <location>
        <begin position="623"/>
        <end position="654"/>
    </location>
</feature>
<evidence type="ECO:0000256" key="6">
    <source>
        <dbReference type="ARBA" id="ARBA00023242"/>
    </source>
</evidence>
<feature type="region of interest" description="Disordered" evidence="8">
    <location>
        <begin position="389"/>
        <end position="527"/>
    </location>
</feature>
<dbReference type="GO" id="GO:0000981">
    <property type="term" value="F:DNA-binding transcription factor activity, RNA polymerase II-specific"/>
    <property type="evidence" value="ECO:0007669"/>
    <property type="project" value="TreeGrafter"/>
</dbReference>
<accession>A0A1A8IAH4</accession>
<feature type="domain" description="C2H2-type" evidence="9">
    <location>
        <begin position="542"/>
        <end position="565"/>
    </location>
</feature>
<evidence type="ECO:0000256" key="2">
    <source>
        <dbReference type="ARBA" id="ARBA00022723"/>
    </source>
</evidence>
<feature type="compositionally biased region" description="Basic and acidic residues" evidence="8">
    <location>
        <begin position="70"/>
        <end position="95"/>
    </location>
</feature>
<evidence type="ECO:0000256" key="1">
    <source>
        <dbReference type="ARBA" id="ARBA00004123"/>
    </source>
</evidence>
<dbReference type="PROSITE" id="PS50157">
    <property type="entry name" value="ZINC_FINGER_C2H2_2"/>
    <property type="match status" value="9"/>
</dbReference>
<sequence>MNPFNKRLKVGLKIPVTQKLLKGNILTDQLVRISSLDQEDQHDNRCHNNANILKPMSDDSEKIFKYCHSGRSESSQEREKPGSSFDHEAKTDSKRNKGVPGKFCSQVMSQQPRVNGQIKEVSASGSRADIKRFNCFFCGSEFSTGGLLTRHLSDHTGEQLLSCVICKNPFTSEFELKSHLCFSESPQDRELLKCSQCDERFSKSEDLNLHLRIHTKGSLFSCSVCSTSCSDKETLIQHMRIHTRQTQFTCHVCGKDFAWRRHLTKHMEVHMKRKKVFRCRPCGAEFCTDYLLTKHKVVHQLLELSRDQTEENREENEHMESSADGDDFEGLEPTKHPNTEADSQERSVEASACFKAEEGDLWTESTKPEEAKEDLEFFTVKEDLNQEPVFNKEEVKLEDPNPPQIKEEEEEAEITKFPFSFVLVKTEEDEEKPQSLQPHHCHNEESKNSFGGADPEENEKMFSDPDTDDSDFWKPNGKHRSGSNSESDSGRNKAVASLQPESDDSVDSDFWKESRKPQSNVKSSGQEATEIGAKYVTDLKPYGCTQCNKVFRYSSHLKIHMKQHTEYLCSVCGRKLTSSSTLKVHMRIHTGEKPFSCSICDKKFSKKATMQSHMAVHYAERKYSCDECKKRFAWYTELKYHQCVGGASHEQTYEEDVSINLKRRNFYS</sequence>